<name>A0A0A2ST08_9GAMM</name>
<dbReference type="Proteomes" id="UP000054422">
    <property type="component" value="Unassembled WGS sequence"/>
</dbReference>
<protein>
    <submittedName>
        <fullName evidence="2">Uncharacterized protein</fullName>
    </submittedName>
</protein>
<evidence type="ECO:0000313" key="2">
    <source>
        <dbReference type="EMBL" id="KGP62584.1"/>
    </source>
</evidence>
<dbReference type="OrthoDB" id="5632105at2"/>
<dbReference type="EMBL" id="JNCF01000054">
    <property type="protein sequence ID" value="KGP62584.1"/>
    <property type="molecule type" value="Genomic_DNA"/>
</dbReference>
<reference evidence="2 3" key="1">
    <citation type="submission" date="2014-05" db="EMBL/GenBank/DDBJ databases">
        <authorList>
            <person name="Rizzardi K."/>
            <person name="Winiecka-Krusnell J."/>
            <person name="Ramliden M."/>
            <person name="Alm E."/>
            <person name="Andersson S."/>
            <person name="Byfors S."/>
        </authorList>
    </citation>
    <scope>NUCLEOTIDE SEQUENCE [LARGE SCALE GENOMIC DNA]</scope>
    <source>
        <strain evidence="2 3">LEGN</strain>
    </source>
</reference>
<accession>A0A0A2ST08</accession>
<evidence type="ECO:0000313" key="3">
    <source>
        <dbReference type="Proteomes" id="UP000054422"/>
    </source>
</evidence>
<sequence>MLKRAYKRLLNPDEIRKKINALDDFIFSIYDNDNLNLEKTFEAIRHIPLEHTPASQGIEYGITEWVKDEGSKINKDAQSPAEAGSLFGTAVATLSNSFKPQHDTSIATVRTFEYTKDDKEHIYPREYRYGTQGQRDQGVPRPSPLYERFLKVKEKRATDKEKISHIYFNVLGYDRDDFVGKKERDLTLALHGLEENHKNVAVITLPADKGLMDKNDYQKINDSHDSQEVFEEFLNIVGQDRSAKNKVKDFYISFSVRKFLFQDDSGNYTPAVEKAKLRELLNNGFKALGLDQKKTLTSAERQAVWFHFIKSELTNYIIGRIKPESINFSCKDAIDRGGVSSAYYNLMRSFETPKPLSREEFERTLHAAPTMVKGRGMNFHLKVIWNAVDSYVNANYEKLRNDKEKAWLIEWRDINCPHARVENLLDQRIQQTKKELEDAKLNTLGNAKVPIGLQILEEIERQKNLGVSGKRALLGAVALTPAIALNRASETQVKTYLKVADELSIKYPVLNVIAGLMKTLGGAALLIITAGQVKGLFQSGLATLRAGLNPESREQIIGNMKEMKDGLNQLKQEVPVATEKEDDRLVSKPS</sequence>
<dbReference type="RefSeq" id="WP_052117666.1">
    <property type="nucleotide sequence ID" value="NZ_JNCF01000054.1"/>
</dbReference>
<proteinExistence type="predicted"/>
<dbReference type="STRING" id="1498499.EP47_08855"/>
<evidence type="ECO:0000256" key="1">
    <source>
        <dbReference type="SAM" id="Coils"/>
    </source>
</evidence>
<organism evidence="2 3">
    <name type="scientific">Legionella norrlandica</name>
    <dbReference type="NCBI Taxonomy" id="1498499"/>
    <lineage>
        <taxon>Bacteria</taxon>
        <taxon>Pseudomonadati</taxon>
        <taxon>Pseudomonadota</taxon>
        <taxon>Gammaproteobacteria</taxon>
        <taxon>Legionellales</taxon>
        <taxon>Legionellaceae</taxon>
        <taxon>Legionella</taxon>
    </lineage>
</organism>
<keyword evidence="1" id="KW-0175">Coiled coil</keyword>
<comment type="caution">
    <text evidence="2">The sequence shown here is derived from an EMBL/GenBank/DDBJ whole genome shotgun (WGS) entry which is preliminary data.</text>
</comment>
<keyword evidence="3" id="KW-1185">Reference proteome</keyword>
<dbReference type="AlphaFoldDB" id="A0A0A2ST08"/>
<feature type="coiled-coil region" evidence="1">
    <location>
        <begin position="553"/>
        <end position="580"/>
    </location>
</feature>
<gene>
    <name evidence="2" type="ORF">EP47_08855</name>
</gene>